<comment type="similarity">
    <text evidence="2 9">Belongs to the uroporphyrinogen-III synthase family.</text>
</comment>
<reference evidence="11" key="1">
    <citation type="submission" date="2022-10" db="EMBL/GenBank/DDBJ databases">
        <title>Whole-Genome Sequencing of Brachybacterium huguangmaarense BRM-3, Isolated from Betula schmidtii.</title>
        <authorList>
            <person name="Haam D."/>
        </authorList>
    </citation>
    <scope>NUCLEOTIDE SEQUENCE</scope>
    <source>
        <strain evidence="11">BRM-3</strain>
    </source>
</reference>
<evidence type="ECO:0000256" key="1">
    <source>
        <dbReference type="ARBA" id="ARBA00004772"/>
    </source>
</evidence>
<dbReference type="PANTHER" id="PTHR38042:SF1">
    <property type="entry name" value="UROPORPHYRINOGEN-III SYNTHASE, CHLOROPLASTIC"/>
    <property type="match status" value="1"/>
</dbReference>
<comment type="catalytic activity">
    <reaction evidence="8 9">
        <text>hydroxymethylbilane = uroporphyrinogen III + H2O</text>
        <dbReference type="Rhea" id="RHEA:18965"/>
        <dbReference type="ChEBI" id="CHEBI:15377"/>
        <dbReference type="ChEBI" id="CHEBI:57308"/>
        <dbReference type="ChEBI" id="CHEBI:57845"/>
        <dbReference type="EC" id="4.2.1.75"/>
    </reaction>
</comment>
<evidence type="ECO:0000256" key="3">
    <source>
        <dbReference type="ARBA" id="ARBA00013109"/>
    </source>
</evidence>
<evidence type="ECO:0000313" key="12">
    <source>
        <dbReference type="Proteomes" id="UP001164305"/>
    </source>
</evidence>
<accession>A0ABY6G3Y0</accession>
<evidence type="ECO:0000256" key="6">
    <source>
        <dbReference type="ARBA" id="ARBA00037589"/>
    </source>
</evidence>
<dbReference type="Proteomes" id="UP001164305">
    <property type="component" value="Chromosome"/>
</dbReference>
<name>A0ABY6G3Y0_9MICO</name>
<evidence type="ECO:0000259" key="10">
    <source>
        <dbReference type="Pfam" id="PF02602"/>
    </source>
</evidence>
<sequence>MSSRVLVARPAGSGDALAERLGADGHAVDHVPFLELVPEDGDSLREAVDELAAGRFAWLVLTSAVAVDALSRLGTADTSNAGRLVVPVTTRTAVVGPGTAAALRARCVAADLVARGSGASLVAEMPDPSGSEAVLLPLSAAAAPTVPDGLAARGYRVRRETAYRPVETVLDDRVVDDVRAGAYDVMVLTSSMIARRAAALGLAARTRVVTIGTPTSAAARDAGLRVDVQAAAPTTEALVTAVAEALRPTLEA</sequence>
<comment type="function">
    <text evidence="6 9">Catalyzes cyclization of the linear tetrapyrrole, hydroxymethylbilane, to the macrocyclic uroporphyrinogen III.</text>
</comment>
<gene>
    <name evidence="11" type="ORF">BRM3_05720</name>
</gene>
<keyword evidence="4 9" id="KW-0456">Lyase</keyword>
<keyword evidence="5 9" id="KW-0627">Porphyrin biosynthesis</keyword>
<protein>
    <recommendedName>
        <fullName evidence="7 9">Uroporphyrinogen-III synthase</fullName>
        <ecNumber evidence="3 9">4.2.1.75</ecNumber>
    </recommendedName>
</protein>
<evidence type="ECO:0000256" key="5">
    <source>
        <dbReference type="ARBA" id="ARBA00023244"/>
    </source>
</evidence>
<dbReference type="InterPro" id="IPR039793">
    <property type="entry name" value="UROS/Hem4"/>
</dbReference>
<evidence type="ECO:0000256" key="8">
    <source>
        <dbReference type="ARBA" id="ARBA00048617"/>
    </source>
</evidence>
<evidence type="ECO:0000313" key="11">
    <source>
        <dbReference type="EMBL" id="UYG17916.1"/>
    </source>
</evidence>
<dbReference type="CDD" id="cd06578">
    <property type="entry name" value="HemD"/>
    <property type="match status" value="1"/>
</dbReference>
<dbReference type="PANTHER" id="PTHR38042">
    <property type="entry name" value="UROPORPHYRINOGEN-III SYNTHASE, CHLOROPLASTIC"/>
    <property type="match status" value="1"/>
</dbReference>
<dbReference type="EC" id="4.2.1.75" evidence="3 9"/>
<feature type="domain" description="Tetrapyrrole biosynthesis uroporphyrinogen III synthase" evidence="10">
    <location>
        <begin position="15"/>
        <end position="239"/>
    </location>
</feature>
<comment type="pathway">
    <text evidence="1 9">Porphyrin-containing compound metabolism; protoporphyrin-IX biosynthesis; coproporphyrinogen-III from 5-aminolevulinate: step 3/4.</text>
</comment>
<dbReference type="RefSeq" id="WP_263595123.1">
    <property type="nucleotide sequence ID" value="NZ_CP107020.1"/>
</dbReference>
<dbReference type="EMBL" id="CP107020">
    <property type="protein sequence ID" value="UYG17916.1"/>
    <property type="molecule type" value="Genomic_DNA"/>
</dbReference>
<evidence type="ECO:0000256" key="4">
    <source>
        <dbReference type="ARBA" id="ARBA00023239"/>
    </source>
</evidence>
<evidence type="ECO:0000256" key="7">
    <source>
        <dbReference type="ARBA" id="ARBA00040167"/>
    </source>
</evidence>
<proteinExistence type="inferred from homology"/>
<dbReference type="Gene3D" id="3.40.50.10090">
    <property type="match status" value="2"/>
</dbReference>
<evidence type="ECO:0000256" key="9">
    <source>
        <dbReference type="RuleBase" id="RU366031"/>
    </source>
</evidence>
<evidence type="ECO:0000256" key="2">
    <source>
        <dbReference type="ARBA" id="ARBA00008133"/>
    </source>
</evidence>
<dbReference type="InterPro" id="IPR003754">
    <property type="entry name" value="4pyrrol_synth_uPrphyn_synth"/>
</dbReference>
<dbReference type="SUPFAM" id="SSF69618">
    <property type="entry name" value="HemD-like"/>
    <property type="match status" value="1"/>
</dbReference>
<dbReference type="InterPro" id="IPR036108">
    <property type="entry name" value="4pyrrol_syn_uPrphyn_synt_sf"/>
</dbReference>
<organism evidence="11 12">
    <name type="scientific">Brachybacterium huguangmaarense</name>
    <dbReference type="NCBI Taxonomy" id="1652028"/>
    <lineage>
        <taxon>Bacteria</taxon>
        <taxon>Bacillati</taxon>
        <taxon>Actinomycetota</taxon>
        <taxon>Actinomycetes</taxon>
        <taxon>Micrococcales</taxon>
        <taxon>Dermabacteraceae</taxon>
        <taxon>Brachybacterium</taxon>
    </lineage>
</organism>
<keyword evidence="12" id="KW-1185">Reference proteome</keyword>
<dbReference type="Pfam" id="PF02602">
    <property type="entry name" value="HEM4"/>
    <property type="match status" value="1"/>
</dbReference>